<name>A0A6B9G003_PANCY</name>
<dbReference type="InterPro" id="IPR011053">
    <property type="entry name" value="Single_hybrid_motif"/>
</dbReference>
<evidence type="ECO:0000259" key="1">
    <source>
        <dbReference type="Pfam" id="PF00364"/>
    </source>
</evidence>
<reference evidence="2 3" key="1">
    <citation type="submission" date="2017-11" db="EMBL/GenBank/DDBJ databases">
        <title>Genome sequence of Pantoea cypripedii NE1.</title>
        <authorList>
            <person name="Nascimento F.X."/>
        </authorList>
    </citation>
    <scope>NUCLEOTIDE SEQUENCE [LARGE SCALE GENOMIC DNA]</scope>
    <source>
        <strain evidence="2 3">NE1</strain>
    </source>
</reference>
<dbReference type="EMBL" id="CP024768">
    <property type="protein sequence ID" value="QGY27750.1"/>
    <property type="molecule type" value="Genomic_DNA"/>
</dbReference>
<organism evidence="2 3">
    <name type="scientific">Pantoea cypripedii</name>
    <name type="common">Pectobacterium cypripedii</name>
    <name type="synonym">Erwinia cypripedii</name>
    <dbReference type="NCBI Taxonomy" id="55209"/>
    <lineage>
        <taxon>Bacteria</taxon>
        <taxon>Pseudomonadati</taxon>
        <taxon>Pseudomonadota</taxon>
        <taxon>Gammaproteobacteria</taxon>
        <taxon>Enterobacterales</taxon>
        <taxon>Erwiniaceae</taxon>
        <taxon>Pantoea</taxon>
    </lineage>
</organism>
<dbReference type="CDD" id="cd06850">
    <property type="entry name" value="biotinyl_domain"/>
    <property type="match status" value="1"/>
</dbReference>
<dbReference type="InterPro" id="IPR000089">
    <property type="entry name" value="Biotin_lipoyl"/>
</dbReference>
<dbReference type="RefSeq" id="WP_208713771.1">
    <property type="nucleotide sequence ID" value="NZ_CP024768.1"/>
</dbReference>
<gene>
    <name evidence="2" type="ORF">CUN67_01870</name>
</gene>
<evidence type="ECO:0000313" key="3">
    <source>
        <dbReference type="Proteomes" id="UP000502005"/>
    </source>
</evidence>
<evidence type="ECO:0000313" key="2">
    <source>
        <dbReference type="EMBL" id="QGY27750.1"/>
    </source>
</evidence>
<accession>A0A6B9G003</accession>
<protein>
    <submittedName>
        <fullName evidence="2">Acetyl-CoA carboxylase biotin carboxyl carrier protein subunit</fullName>
    </submittedName>
</protein>
<dbReference type="Proteomes" id="UP000502005">
    <property type="component" value="Chromosome"/>
</dbReference>
<feature type="domain" description="Lipoyl-binding" evidence="1">
    <location>
        <begin position="60"/>
        <end position="132"/>
    </location>
</feature>
<sequence>MEKSAIPLPTLRAIARRMRRAGLSRLELGGKDWSVRLTFAAAPPAPPPAPEILPSATLAVGAPMPGTLLLRHPLSQQDFVQPGQQVQPEELLALVQVGPLYLPVTSATAGRVEQVTAGSGTPVEYNQEIMIIHQDNPALPRL</sequence>
<dbReference type="Gene3D" id="2.40.50.100">
    <property type="match status" value="1"/>
</dbReference>
<dbReference type="SUPFAM" id="SSF51230">
    <property type="entry name" value="Single hybrid motif"/>
    <property type="match status" value="1"/>
</dbReference>
<dbReference type="Pfam" id="PF00364">
    <property type="entry name" value="Biotin_lipoyl"/>
    <property type="match status" value="1"/>
</dbReference>
<proteinExistence type="predicted"/>
<dbReference type="AlphaFoldDB" id="A0A6B9G003"/>